<dbReference type="EMBL" id="BDIP01010209">
    <property type="protein sequence ID" value="GIQ92661.1"/>
    <property type="molecule type" value="Genomic_DNA"/>
</dbReference>
<protein>
    <submittedName>
        <fullName evidence="1">Uncharacterized protein</fullName>
    </submittedName>
</protein>
<keyword evidence="2" id="KW-1185">Reference proteome</keyword>
<evidence type="ECO:0000313" key="1">
    <source>
        <dbReference type="EMBL" id="GIQ92661.1"/>
    </source>
</evidence>
<gene>
    <name evidence="1" type="ORF">KIPB_016557</name>
</gene>
<reference evidence="1 2" key="1">
    <citation type="journal article" date="2018" name="PLoS ONE">
        <title>The draft genome of Kipferlia bialata reveals reductive genome evolution in fornicate parasites.</title>
        <authorList>
            <person name="Tanifuji G."/>
            <person name="Takabayashi S."/>
            <person name="Kume K."/>
            <person name="Takagi M."/>
            <person name="Nakayama T."/>
            <person name="Kamikawa R."/>
            <person name="Inagaki Y."/>
            <person name="Hashimoto T."/>
        </authorList>
    </citation>
    <scope>NUCLEOTIDE SEQUENCE [LARGE SCALE GENOMIC DNA]</scope>
    <source>
        <strain evidence="1">NY0173</strain>
    </source>
</reference>
<evidence type="ECO:0000313" key="2">
    <source>
        <dbReference type="Proteomes" id="UP000265618"/>
    </source>
</evidence>
<organism evidence="1 2">
    <name type="scientific">Kipferlia bialata</name>
    <dbReference type="NCBI Taxonomy" id="797122"/>
    <lineage>
        <taxon>Eukaryota</taxon>
        <taxon>Metamonada</taxon>
        <taxon>Carpediemonas-like organisms</taxon>
        <taxon>Kipferlia</taxon>
    </lineage>
</organism>
<dbReference type="AlphaFoldDB" id="A0A9K3DDA1"/>
<feature type="non-terminal residue" evidence="1">
    <location>
        <position position="1"/>
    </location>
</feature>
<sequence>MQTLEELLLSFDDYSGFALAASDLEDQIYAVMRAIQISNKYEDFTDILNGYTIDLE</sequence>
<proteinExistence type="predicted"/>
<accession>A0A9K3DDA1</accession>
<comment type="caution">
    <text evidence="1">The sequence shown here is derived from an EMBL/GenBank/DDBJ whole genome shotgun (WGS) entry which is preliminary data.</text>
</comment>
<dbReference type="Proteomes" id="UP000265618">
    <property type="component" value="Unassembled WGS sequence"/>
</dbReference>
<name>A0A9K3DDA1_9EUKA</name>